<reference evidence="2" key="1">
    <citation type="journal article" date="2019" name="Int. J. Syst. Evol. Microbiol.">
        <title>The Global Catalogue of Microorganisms (GCM) 10K type strain sequencing project: providing services to taxonomists for standard genome sequencing and annotation.</title>
        <authorList>
            <consortium name="The Broad Institute Genomics Platform"/>
            <consortium name="The Broad Institute Genome Sequencing Center for Infectious Disease"/>
            <person name="Wu L."/>
            <person name="Ma J."/>
        </authorList>
    </citation>
    <scope>NUCLEOTIDE SEQUENCE [LARGE SCALE GENOMIC DNA]</scope>
    <source>
        <strain evidence="2">CCUG 57942</strain>
    </source>
</reference>
<organism evidence="1 2">
    <name type="scientific">Rubritalea tangerina</name>
    <dbReference type="NCBI Taxonomy" id="430798"/>
    <lineage>
        <taxon>Bacteria</taxon>
        <taxon>Pseudomonadati</taxon>
        <taxon>Verrucomicrobiota</taxon>
        <taxon>Verrucomicrobiia</taxon>
        <taxon>Verrucomicrobiales</taxon>
        <taxon>Rubritaleaceae</taxon>
        <taxon>Rubritalea</taxon>
    </lineage>
</organism>
<dbReference type="Gene3D" id="1.25.40.10">
    <property type="entry name" value="Tetratricopeptide repeat domain"/>
    <property type="match status" value="1"/>
</dbReference>
<dbReference type="InterPro" id="IPR011990">
    <property type="entry name" value="TPR-like_helical_dom_sf"/>
</dbReference>
<evidence type="ECO:0000313" key="2">
    <source>
        <dbReference type="Proteomes" id="UP001597389"/>
    </source>
</evidence>
<dbReference type="EMBL" id="JBHUJB010000022">
    <property type="protein sequence ID" value="MFD2158345.1"/>
    <property type="molecule type" value="Genomic_DNA"/>
</dbReference>
<protein>
    <submittedName>
        <fullName evidence="1">Tetratricopeptide repeat protein</fullName>
    </submittedName>
</protein>
<dbReference type="RefSeq" id="WP_377086499.1">
    <property type="nucleotide sequence ID" value="NZ_JBHSJL010000014.1"/>
</dbReference>
<gene>
    <name evidence="1" type="ORF">ACFSW8_05495</name>
</gene>
<evidence type="ECO:0000313" key="1">
    <source>
        <dbReference type="EMBL" id="MFD2158345.1"/>
    </source>
</evidence>
<dbReference type="Proteomes" id="UP001597389">
    <property type="component" value="Unassembled WGS sequence"/>
</dbReference>
<dbReference type="Pfam" id="PF13181">
    <property type="entry name" value="TPR_8"/>
    <property type="match status" value="2"/>
</dbReference>
<name>A0ABW4Z8X0_9BACT</name>
<dbReference type="InterPro" id="IPR019734">
    <property type="entry name" value="TPR_rpt"/>
</dbReference>
<comment type="caution">
    <text evidence="1">The sequence shown here is derived from an EMBL/GenBank/DDBJ whole genome shotgun (WGS) entry which is preliminary data.</text>
</comment>
<sequence length="543" mass="60691">MKWILACGLAILPTLNAEEAGGGDSEEQAQGFDVNGLIAAPVAALAKPSFLPEAGEPGLLVFSNSLEAQEHVRQGFALIHASWDFEAYRHFCAAVQADSQCLMAYCGMVLSLTNPQHEFHEQRARAYNRMLTLAEFKVDGEFYYPENERMYAVGVAELIANGVVNSVRVFRQLAKDYPNDIQAKLLATFLGRGGYNALGNPRLAQREAIATFRKLSEQLPQDPMVANFLVMVQAEAPYQAVDFKGELLPLAEQLIELSEGKVPSWYSLLGYIAMRSGEVEKSEAAYKKAIEGYVQWQERDGVGLADNEGRLRCELSLAALYLQQKNYKKADSLIAKVNAYQFPKEREYSNGALTQKWYGKLMPFKSMMEQGRYKEARKVLPAPLTTERRSMDPYSAIIVAYQLYCDAVELIEADDNKKARVAHGKLALMLAEMQSMQSQVANSYEFADFIRALSSLVTLHKELTALVSEGEGLASNWFKSAIESQQVGSRILPPDILYPVEFRYGRYLVKKGEKEEAKEVLGEALKRRPCYVKSRDLAESLGE</sequence>
<proteinExistence type="predicted"/>
<dbReference type="SUPFAM" id="SSF48452">
    <property type="entry name" value="TPR-like"/>
    <property type="match status" value="1"/>
</dbReference>
<keyword evidence="2" id="KW-1185">Reference proteome</keyword>
<accession>A0ABW4Z8X0</accession>